<dbReference type="SUPFAM" id="SSF56317">
    <property type="entry name" value="Carbon-nitrogen hydrolase"/>
    <property type="match status" value="1"/>
</dbReference>
<organism evidence="3 4">
    <name type="scientific">Cohaesibacter marisflavi</name>
    <dbReference type="NCBI Taxonomy" id="655353"/>
    <lineage>
        <taxon>Bacteria</taxon>
        <taxon>Pseudomonadati</taxon>
        <taxon>Pseudomonadota</taxon>
        <taxon>Alphaproteobacteria</taxon>
        <taxon>Hyphomicrobiales</taxon>
        <taxon>Cohaesibacteraceae</taxon>
    </lineage>
</organism>
<dbReference type="STRING" id="655353.SAMN04488056_102495"/>
<dbReference type="EMBL" id="FOVR01000002">
    <property type="protein sequence ID" value="SFN94837.1"/>
    <property type="molecule type" value="Genomic_DNA"/>
</dbReference>
<dbReference type="PANTHER" id="PTHR43674">
    <property type="entry name" value="NITRILASE C965.09-RELATED"/>
    <property type="match status" value="1"/>
</dbReference>
<name>A0A1I5D6Q9_9HYPH</name>
<accession>A0A1I5D6Q9</accession>
<evidence type="ECO:0000259" key="2">
    <source>
        <dbReference type="PROSITE" id="PS50263"/>
    </source>
</evidence>
<dbReference type="Pfam" id="PF00795">
    <property type="entry name" value="CN_hydrolase"/>
    <property type="match status" value="1"/>
</dbReference>
<dbReference type="RefSeq" id="WP_090069983.1">
    <property type="nucleotide sequence ID" value="NZ_FOVR01000002.1"/>
</dbReference>
<dbReference type="Proteomes" id="UP000199236">
    <property type="component" value="Unassembled WGS sequence"/>
</dbReference>
<dbReference type="PANTHER" id="PTHR43674:SF12">
    <property type="entry name" value="NITRILASE C965.09-RELATED"/>
    <property type="match status" value="1"/>
</dbReference>
<dbReference type="GO" id="GO:0016811">
    <property type="term" value="F:hydrolase activity, acting on carbon-nitrogen (but not peptide) bonds, in linear amides"/>
    <property type="evidence" value="ECO:0007669"/>
    <property type="project" value="TreeGrafter"/>
</dbReference>
<protein>
    <submittedName>
        <fullName evidence="3">Predicted amidohydrolase</fullName>
    </submittedName>
</protein>
<gene>
    <name evidence="3" type="ORF">SAMN04488056_102495</name>
</gene>
<dbReference type="InterPro" id="IPR003010">
    <property type="entry name" value="C-N_Hydrolase"/>
</dbReference>
<dbReference type="CDD" id="cd07569">
    <property type="entry name" value="DCase"/>
    <property type="match status" value="1"/>
</dbReference>
<evidence type="ECO:0000313" key="4">
    <source>
        <dbReference type="Proteomes" id="UP000199236"/>
    </source>
</evidence>
<dbReference type="OrthoDB" id="9803803at2"/>
<dbReference type="AlphaFoldDB" id="A0A1I5D6Q9"/>
<sequence length="315" mass="35135">MSRSIVAAAAQLGPIQRSDDRKSVVKRLIALLEEAASRGAELVVFPELALTTFFPRWHLTDREEIDAFYEKQMPGPETQPLFDAAKRLGIGFYLGYAEIAVEDGETNHYNTAILVDRAGTLVGKYRKVHLPGWDEPQADLEAQHLEKYFFKPGNYGFKVWKTMGTRIGMCICNDRRWAETYRVMALKGAEMILVGYNTPIDHTGVYDFDSLTEFHNQLSIQAGAYQNSTWVVATAKAGLEEGSNMIGQSMIVAPSGQIAAMALGTGDEVITARCDLDMAALYRRTIFDFARHREPKHYGIITQTKGPIISDDDEA</sequence>
<keyword evidence="1 3" id="KW-0378">Hydrolase</keyword>
<evidence type="ECO:0000256" key="1">
    <source>
        <dbReference type="ARBA" id="ARBA00022801"/>
    </source>
</evidence>
<evidence type="ECO:0000313" key="3">
    <source>
        <dbReference type="EMBL" id="SFN94837.1"/>
    </source>
</evidence>
<dbReference type="InterPro" id="IPR050345">
    <property type="entry name" value="Aliph_Amidase/BUP"/>
</dbReference>
<dbReference type="PROSITE" id="PS50263">
    <property type="entry name" value="CN_HYDROLASE"/>
    <property type="match status" value="1"/>
</dbReference>
<proteinExistence type="predicted"/>
<reference evidence="3 4" key="1">
    <citation type="submission" date="2016-10" db="EMBL/GenBank/DDBJ databases">
        <authorList>
            <person name="de Groot N.N."/>
        </authorList>
    </citation>
    <scope>NUCLEOTIDE SEQUENCE [LARGE SCALE GENOMIC DNA]</scope>
    <source>
        <strain evidence="3 4">CGMCC 1.9157</strain>
    </source>
</reference>
<dbReference type="Gene3D" id="3.60.110.10">
    <property type="entry name" value="Carbon-nitrogen hydrolase"/>
    <property type="match status" value="1"/>
</dbReference>
<dbReference type="InterPro" id="IPR036526">
    <property type="entry name" value="C-N_Hydrolase_sf"/>
</dbReference>
<keyword evidence="4" id="KW-1185">Reference proteome</keyword>
<feature type="domain" description="CN hydrolase" evidence="2">
    <location>
        <begin position="5"/>
        <end position="278"/>
    </location>
</feature>